<sequence>MSTPVLLGLGMIAVGVAGRYITRNMNAGSMQKLFSISGLSGSKYYRGGFEQNMSRREAALILGVSQQSSKNKIRDAHKKIMILNHPDKGGSPYLAAKINQAKDILESNKS</sequence>
<dbReference type="SUPFAM" id="SSF46565">
    <property type="entry name" value="Chaperone J-domain"/>
    <property type="match status" value="1"/>
</dbReference>
<keyword evidence="4" id="KW-1133">Transmembrane helix</keyword>
<dbReference type="PROSITE" id="PS50076">
    <property type="entry name" value="DNAJ_2"/>
    <property type="match status" value="1"/>
</dbReference>
<evidence type="ECO:0000256" key="3">
    <source>
        <dbReference type="ARBA" id="ARBA00022792"/>
    </source>
</evidence>
<comment type="subcellular location">
    <subcellularLocation>
        <location evidence="1">Mitochondrion inner membrane</location>
        <topology evidence="1">Single-pass membrane protein</topology>
    </subcellularLocation>
</comment>
<name>A0A183QQS7_9TREM</name>
<keyword evidence="2" id="KW-0812">Transmembrane</keyword>
<dbReference type="GO" id="GO:0030150">
    <property type="term" value="P:protein import into mitochondrial matrix"/>
    <property type="evidence" value="ECO:0007669"/>
    <property type="project" value="TreeGrafter"/>
</dbReference>
<dbReference type="PANTHER" id="PTHR12763">
    <property type="match status" value="1"/>
</dbReference>
<dbReference type="GO" id="GO:0001405">
    <property type="term" value="C:PAM complex, Tim23 associated import motor"/>
    <property type="evidence" value="ECO:0007669"/>
    <property type="project" value="TreeGrafter"/>
</dbReference>
<dbReference type="SMART" id="SM00271">
    <property type="entry name" value="DnaJ"/>
    <property type="match status" value="1"/>
</dbReference>
<accession>A0A183QQS7</accession>
<dbReference type="Pfam" id="PF00226">
    <property type="entry name" value="DnaJ"/>
    <property type="match status" value="1"/>
</dbReference>
<dbReference type="AlphaFoldDB" id="A0A183QQS7"/>
<evidence type="ECO:0000256" key="7">
    <source>
        <dbReference type="ARBA" id="ARBA00038105"/>
    </source>
</evidence>
<keyword evidence="8" id="KW-1185">Reference proteome</keyword>
<dbReference type="WBParaSite" id="SRDH1_43950.1">
    <property type="protein sequence ID" value="SRDH1_43950.1"/>
    <property type="gene ID" value="SRDH1_43950"/>
</dbReference>
<reference evidence="9" key="2">
    <citation type="submission" date="2023-11" db="UniProtKB">
        <authorList>
            <consortium name="WormBaseParasite"/>
        </authorList>
    </citation>
    <scope>IDENTIFICATION</scope>
</reference>
<comment type="similarity">
    <text evidence="7">Belongs to the TIM14 family.</text>
</comment>
<proteinExistence type="inferred from homology"/>
<keyword evidence="3" id="KW-0999">Mitochondrion inner membrane</keyword>
<protein>
    <submittedName>
        <fullName evidence="9">J domain-containing protein</fullName>
    </submittedName>
</protein>
<dbReference type="CDD" id="cd06257">
    <property type="entry name" value="DnaJ"/>
    <property type="match status" value="1"/>
</dbReference>
<evidence type="ECO:0000256" key="2">
    <source>
        <dbReference type="ARBA" id="ARBA00022692"/>
    </source>
</evidence>
<evidence type="ECO:0000313" key="9">
    <source>
        <dbReference type="WBParaSite" id="SRDH1_43950.1"/>
    </source>
</evidence>
<evidence type="ECO:0000313" key="8">
    <source>
        <dbReference type="Proteomes" id="UP000050792"/>
    </source>
</evidence>
<dbReference type="Proteomes" id="UP000050792">
    <property type="component" value="Unassembled WGS sequence"/>
</dbReference>
<organism evidence="8 9">
    <name type="scientific">Schistosoma rodhaini</name>
    <dbReference type="NCBI Taxonomy" id="6188"/>
    <lineage>
        <taxon>Eukaryota</taxon>
        <taxon>Metazoa</taxon>
        <taxon>Spiralia</taxon>
        <taxon>Lophotrochozoa</taxon>
        <taxon>Platyhelminthes</taxon>
        <taxon>Trematoda</taxon>
        <taxon>Digenea</taxon>
        <taxon>Strigeidida</taxon>
        <taxon>Schistosomatoidea</taxon>
        <taxon>Schistosomatidae</taxon>
        <taxon>Schistosoma</taxon>
    </lineage>
</organism>
<dbReference type="FunFam" id="1.10.287.110:FF:000001">
    <property type="entry name" value="Import inner membrane translocase subunit tim14"/>
    <property type="match status" value="1"/>
</dbReference>
<reference evidence="8" key="1">
    <citation type="submission" date="2022-06" db="EMBL/GenBank/DDBJ databases">
        <authorList>
            <person name="Berger JAMES D."/>
            <person name="Berger JAMES D."/>
        </authorList>
    </citation>
    <scope>NUCLEOTIDE SEQUENCE [LARGE SCALE GENOMIC DNA]</scope>
</reference>
<evidence type="ECO:0000256" key="1">
    <source>
        <dbReference type="ARBA" id="ARBA00004434"/>
    </source>
</evidence>
<dbReference type="InterPro" id="IPR001623">
    <property type="entry name" value="DnaJ_domain"/>
</dbReference>
<dbReference type="PANTHER" id="PTHR12763:SF28">
    <property type="entry name" value="GEO10507P1-RELATED"/>
    <property type="match status" value="1"/>
</dbReference>
<dbReference type="GO" id="GO:0001671">
    <property type="term" value="F:ATPase activator activity"/>
    <property type="evidence" value="ECO:0007669"/>
    <property type="project" value="TreeGrafter"/>
</dbReference>
<dbReference type="InterPro" id="IPR036869">
    <property type="entry name" value="J_dom_sf"/>
</dbReference>
<evidence type="ECO:0000256" key="6">
    <source>
        <dbReference type="ARBA" id="ARBA00023136"/>
    </source>
</evidence>
<keyword evidence="5" id="KW-0496">Mitochondrion</keyword>
<evidence type="ECO:0000256" key="5">
    <source>
        <dbReference type="ARBA" id="ARBA00023128"/>
    </source>
</evidence>
<dbReference type="Gene3D" id="1.10.287.110">
    <property type="entry name" value="DnaJ domain"/>
    <property type="match status" value="1"/>
</dbReference>
<evidence type="ECO:0000256" key="4">
    <source>
        <dbReference type="ARBA" id="ARBA00022989"/>
    </source>
</evidence>
<keyword evidence="6" id="KW-0472">Membrane</keyword>